<dbReference type="CDD" id="cd04983">
    <property type="entry name" value="IgV_TCR_alpha"/>
    <property type="match status" value="1"/>
</dbReference>
<dbReference type="InterPro" id="IPR003599">
    <property type="entry name" value="Ig_sub"/>
</dbReference>
<dbReference type="InterPro" id="IPR007110">
    <property type="entry name" value="Ig-like_dom"/>
</dbReference>
<dbReference type="PROSITE" id="PS50835">
    <property type="entry name" value="IG_LIKE"/>
    <property type="match status" value="1"/>
</dbReference>
<evidence type="ECO:0000256" key="4">
    <source>
        <dbReference type="ARBA" id="ARBA00023170"/>
    </source>
</evidence>
<evidence type="ECO:0000256" key="1">
    <source>
        <dbReference type="ARBA" id="ARBA00022729"/>
    </source>
</evidence>
<dbReference type="Ensembl" id="ENSOANT00000066797.1">
    <property type="protein sequence ID" value="ENSOANP00000034055.1"/>
    <property type="gene ID" value="ENSOANG00000049059.1"/>
</dbReference>
<feature type="domain" description="Ig-like" evidence="8">
    <location>
        <begin position="23"/>
        <end position="120"/>
    </location>
</feature>
<dbReference type="InterPro" id="IPR036179">
    <property type="entry name" value="Ig-like_dom_sf"/>
</dbReference>
<evidence type="ECO:0000259" key="8">
    <source>
        <dbReference type="PROSITE" id="PS50835"/>
    </source>
</evidence>
<reference evidence="9" key="2">
    <citation type="submission" date="2025-09" db="UniProtKB">
        <authorList>
            <consortium name="Ensembl"/>
        </authorList>
    </citation>
    <scope>IDENTIFICATION</scope>
    <source>
        <strain evidence="9">Glennie</strain>
    </source>
</reference>
<dbReference type="PANTHER" id="PTHR19343:SF13">
    <property type="entry name" value="T CELL RECEPTOR ALPHA VARIABLE 21"/>
    <property type="match status" value="1"/>
</dbReference>
<dbReference type="PANTHER" id="PTHR19343">
    <property type="entry name" value="T CELL RECEPTOR ALPHA VARIABLE 1-2"/>
    <property type="match status" value="1"/>
</dbReference>
<evidence type="ECO:0000256" key="3">
    <source>
        <dbReference type="ARBA" id="ARBA00023130"/>
    </source>
</evidence>
<reference evidence="9" key="1">
    <citation type="submission" date="2025-08" db="UniProtKB">
        <authorList>
            <consortium name="Ensembl"/>
        </authorList>
    </citation>
    <scope>IDENTIFICATION</scope>
    <source>
        <strain evidence="9">Glennie</strain>
    </source>
</reference>
<dbReference type="GO" id="GO:0002250">
    <property type="term" value="P:adaptive immune response"/>
    <property type="evidence" value="ECO:0007669"/>
    <property type="project" value="UniProtKB-KW"/>
</dbReference>
<dbReference type="AlphaFoldDB" id="A0A6I8MZC7"/>
<evidence type="ECO:0000256" key="5">
    <source>
        <dbReference type="ARBA" id="ARBA00023319"/>
    </source>
</evidence>
<dbReference type="GO" id="GO:0009617">
    <property type="term" value="P:response to bacterium"/>
    <property type="evidence" value="ECO:0000318"/>
    <property type="project" value="GO_Central"/>
</dbReference>
<dbReference type="Proteomes" id="UP000002279">
    <property type="component" value="Unplaced"/>
</dbReference>
<evidence type="ECO:0000313" key="9">
    <source>
        <dbReference type="Ensembl" id="ENSOANP00000034055.1"/>
    </source>
</evidence>
<keyword evidence="1 7" id="KW-0732">Signal</keyword>
<evidence type="ECO:0000256" key="7">
    <source>
        <dbReference type="SAM" id="SignalP"/>
    </source>
</evidence>
<proteinExistence type="predicted"/>
<dbReference type="InterPro" id="IPR013783">
    <property type="entry name" value="Ig-like_fold"/>
</dbReference>
<dbReference type="SUPFAM" id="SSF48726">
    <property type="entry name" value="Immunoglobulin"/>
    <property type="match status" value="1"/>
</dbReference>
<sequence length="139" mass="14944">MEKPLGASLLILGLQLGWASGQDKVEQIPPSLSVRTGATSTMNCTYTTSVFNSLQWFRQNPGKGPVSLFLLYSDGEEKSKGRFTAKLEKGNNSLFIKDSQPGDSAIYFCAGRHSDPQTPAACAETLLLGLDEVILESAS</sequence>
<evidence type="ECO:0000256" key="6">
    <source>
        <dbReference type="ARBA" id="ARBA00043266"/>
    </source>
</evidence>
<dbReference type="InterPro" id="IPR013106">
    <property type="entry name" value="Ig_V-set"/>
</dbReference>
<keyword evidence="4" id="KW-0675">Receptor</keyword>
<dbReference type="InterPro" id="IPR051006">
    <property type="entry name" value="TCR_variable_domain"/>
</dbReference>
<organism evidence="9 10">
    <name type="scientific">Ornithorhynchus anatinus</name>
    <name type="common">Duckbill platypus</name>
    <dbReference type="NCBI Taxonomy" id="9258"/>
    <lineage>
        <taxon>Eukaryota</taxon>
        <taxon>Metazoa</taxon>
        <taxon>Chordata</taxon>
        <taxon>Craniata</taxon>
        <taxon>Vertebrata</taxon>
        <taxon>Euteleostomi</taxon>
        <taxon>Mammalia</taxon>
        <taxon>Monotremata</taxon>
        <taxon>Ornithorhynchidae</taxon>
        <taxon>Ornithorhynchus</taxon>
    </lineage>
</organism>
<keyword evidence="10" id="KW-1185">Reference proteome</keyword>
<dbReference type="SMART" id="SM00406">
    <property type="entry name" value="IGv"/>
    <property type="match status" value="1"/>
</dbReference>
<dbReference type="GeneTree" id="ENSGT00940000153130"/>
<dbReference type="Gene3D" id="2.60.40.10">
    <property type="entry name" value="Immunoglobulins"/>
    <property type="match status" value="1"/>
</dbReference>
<feature type="signal peptide" evidence="7">
    <location>
        <begin position="1"/>
        <end position="21"/>
    </location>
</feature>
<protein>
    <recommendedName>
        <fullName evidence="8">Ig-like domain-containing protein</fullName>
    </recommendedName>
</protein>
<dbReference type="GO" id="GO:0042101">
    <property type="term" value="C:T cell receptor complex"/>
    <property type="evidence" value="ECO:0007669"/>
    <property type="project" value="UniProtKB-KW"/>
</dbReference>
<keyword evidence="6" id="KW-1279">T cell receptor</keyword>
<dbReference type="OMA" id="CSYEVTN"/>
<keyword evidence="5" id="KW-0393">Immunoglobulin domain</keyword>
<evidence type="ECO:0000313" key="10">
    <source>
        <dbReference type="Proteomes" id="UP000002279"/>
    </source>
</evidence>
<accession>A0A6I8MZC7</accession>
<dbReference type="SMART" id="SM00409">
    <property type="entry name" value="IG"/>
    <property type="match status" value="1"/>
</dbReference>
<evidence type="ECO:0000256" key="2">
    <source>
        <dbReference type="ARBA" id="ARBA00022859"/>
    </source>
</evidence>
<dbReference type="Bgee" id="ENSOANG00000049059">
    <property type="expression patterns" value="Expressed in ovary"/>
</dbReference>
<keyword evidence="3" id="KW-1064">Adaptive immunity</keyword>
<keyword evidence="2" id="KW-0391">Immunity</keyword>
<dbReference type="InParanoid" id="A0A6I8MZC7"/>
<dbReference type="Pfam" id="PF07686">
    <property type="entry name" value="V-set"/>
    <property type="match status" value="1"/>
</dbReference>
<dbReference type="FunCoup" id="A0A6I8MZC7">
    <property type="interactions" value="131"/>
</dbReference>
<name>A0A6I8MZC7_ORNAN</name>
<feature type="chain" id="PRO_5026113182" description="Ig-like domain-containing protein" evidence="7">
    <location>
        <begin position="22"/>
        <end position="139"/>
    </location>
</feature>